<gene>
    <name evidence="1" type="ORF">M3M37_06645</name>
</gene>
<accession>A0ABY5BYR4</accession>
<protein>
    <submittedName>
        <fullName evidence="1">Uncharacterized protein</fullName>
    </submittedName>
</protein>
<keyword evidence="2" id="KW-1185">Reference proteome</keyword>
<dbReference type="Proteomes" id="UP001056164">
    <property type="component" value="Chromosome"/>
</dbReference>
<name>A0ABY5BYR4_9LACO</name>
<dbReference type="RefSeq" id="WP_252795029.1">
    <property type="nucleotide sequence ID" value="NZ_CP097121.1"/>
</dbReference>
<organism evidence="1 2">
    <name type="scientific">Fructilactobacillus carniphilus</name>
    <dbReference type="NCBI Taxonomy" id="2940297"/>
    <lineage>
        <taxon>Bacteria</taxon>
        <taxon>Bacillati</taxon>
        <taxon>Bacillota</taxon>
        <taxon>Bacilli</taxon>
        <taxon>Lactobacillales</taxon>
        <taxon>Lactobacillaceae</taxon>
        <taxon>Fructilactobacillus</taxon>
    </lineage>
</organism>
<sequence>MDKMEQFQAVGKEIDQWLEQIMQEPDVAHLDPAQQQDLDTIIDSFVEIAVVGLGKQPEQWDDQLVGEVMFSRFVVLLEKDDQTQKLYDLIPFALKKLFGYLGSQKKLPNASHLIDWVNINAKGLQSLYNPKFDDFYRDLVAAMRREGIDVKDHQAVNDFTKLYLKQHPQAGIVLYTDQDQ</sequence>
<dbReference type="EMBL" id="CP097121">
    <property type="protein sequence ID" value="USS90513.1"/>
    <property type="molecule type" value="Genomic_DNA"/>
</dbReference>
<evidence type="ECO:0000313" key="1">
    <source>
        <dbReference type="EMBL" id="USS90513.1"/>
    </source>
</evidence>
<reference evidence="1" key="1">
    <citation type="submission" date="2022-05" db="EMBL/GenBank/DDBJ databases">
        <authorList>
            <person name="Oliphant S.A."/>
            <person name="Watson-Haigh N.S."/>
            <person name="Sumby K.M."/>
            <person name="Gardner J.M."/>
            <person name="Jiranek V."/>
        </authorList>
    </citation>
    <scope>NUCLEOTIDE SEQUENCE</scope>
    <source>
        <strain evidence="1">KI4_A6</strain>
    </source>
</reference>
<proteinExistence type="predicted"/>
<evidence type="ECO:0000313" key="2">
    <source>
        <dbReference type="Proteomes" id="UP001056164"/>
    </source>
</evidence>